<sequence length="618" mass="68779">MTTTSEAKSATTSKRSNSAAMMAVPDISSLAAIPILSNVKRTNVKRRRLSTNDDDISRIHLLPKLFNSSKCSKNDIKSNTAGEYTIDDKFTSVDSRVNNHPCRELVRIASDLEVQLKERLSDASEGAIAMQTRDDSDMNAADNTLDDHYSASAAGIHEEFLLRCGAIMLELLSAIQQQLRKEQSQHWKKLSASSSRPRASPSKNSSKRFNSSSPSMTSTNPPPLKYYSALARQLQVLQNMPNVMDISIHDQLPPAANTDNNDMPPQDLVSISITCHDEGKRSHMWHAELFPSVVLTVDLPAEFVLEDNYNRQIRLERWWEDDLPVPDTSSNGGVVSSASARKTALLQRIQHCFETALQRYQPLFDELDDLDTHFWILEPTLPARRSNVERRIALWEGGASLVIALDPDNPRGVPLMVRFLGVTLATMKAAAASGCGQGIIRAGGTTAGCIVDWRTSFSEFVSDEEEDGGRAITVKNNSQSKAYTVINQNLFDDHKSTKTPKLRWSKERSIRENLELWFGSPLPSPLSSFNEKSDFLVECGICYTHRLPTEDSNTDEGHLPEVKCGNPSCSRHYHESCLFEWLHSLPTARVSFDRIFGSCMYCSQGISVKILNGASNQV</sequence>
<dbReference type="InterPro" id="IPR043003">
    <property type="entry name" value="FANCL_d3_sf"/>
</dbReference>
<dbReference type="Pfam" id="PF11793">
    <property type="entry name" value="FANCL_C"/>
    <property type="match status" value="1"/>
</dbReference>
<evidence type="ECO:0000313" key="4">
    <source>
        <dbReference type="EMBL" id="KAL3823834.1"/>
    </source>
</evidence>
<feature type="domain" description="FANCL UBC-like" evidence="3">
    <location>
        <begin position="362"/>
        <end position="423"/>
    </location>
</feature>
<dbReference type="InterPro" id="IPR026848">
    <property type="entry name" value="Fancl"/>
</dbReference>
<proteinExistence type="predicted"/>
<protein>
    <recommendedName>
        <fullName evidence="6">RING-type domain-containing protein</fullName>
    </recommendedName>
</protein>
<evidence type="ECO:0000259" key="3">
    <source>
        <dbReference type="Pfam" id="PF18891"/>
    </source>
</evidence>
<dbReference type="SMART" id="SM01197">
    <property type="entry name" value="FANCL_C"/>
    <property type="match status" value="1"/>
</dbReference>
<feature type="region of interest" description="Disordered" evidence="1">
    <location>
        <begin position="186"/>
        <end position="224"/>
    </location>
</feature>
<dbReference type="InterPro" id="IPR013083">
    <property type="entry name" value="Znf_RING/FYVE/PHD"/>
</dbReference>
<evidence type="ECO:0000313" key="5">
    <source>
        <dbReference type="Proteomes" id="UP001530377"/>
    </source>
</evidence>
<gene>
    <name evidence="4" type="ORF">ACHAXA_004106</name>
</gene>
<organism evidence="4 5">
    <name type="scientific">Cyclostephanos tholiformis</name>
    <dbReference type="NCBI Taxonomy" id="382380"/>
    <lineage>
        <taxon>Eukaryota</taxon>
        <taxon>Sar</taxon>
        <taxon>Stramenopiles</taxon>
        <taxon>Ochrophyta</taxon>
        <taxon>Bacillariophyta</taxon>
        <taxon>Coscinodiscophyceae</taxon>
        <taxon>Thalassiosirophycidae</taxon>
        <taxon>Stephanodiscales</taxon>
        <taxon>Stephanodiscaceae</taxon>
        <taxon>Cyclostephanos</taxon>
    </lineage>
</organism>
<dbReference type="EMBL" id="JALLPB020000028">
    <property type="protein sequence ID" value="KAL3823834.1"/>
    <property type="molecule type" value="Genomic_DNA"/>
</dbReference>
<dbReference type="InterPro" id="IPR044037">
    <property type="entry name" value="FANCL_d3"/>
</dbReference>
<name>A0ABD3SGX6_9STRA</name>
<evidence type="ECO:0008006" key="6">
    <source>
        <dbReference type="Google" id="ProtNLM"/>
    </source>
</evidence>
<dbReference type="AlphaFoldDB" id="A0ABD3SGX6"/>
<feature type="domain" description="FANCL C-terminal" evidence="2">
    <location>
        <begin position="537"/>
        <end position="609"/>
    </location>
</feature>
<keyword evidence="5" id="KW-1185">Reference proteome</keyword>
<accession>A0ABD3SGX6</accession>
<evidence type="ECO:0000259" key="2">
    <source>
        <dbReference type="Pfam" id="PF11793"/>
    </source>
</evidence>
<dbReference type="Gene3D" id="3.10.110.20">
    <property type="entry name" value="RWD domain-like"/>
    <property type="match status" value="1"/>
</dbReference>
<dbReference type="InterPro" id="IPR026850">
    <property type="entry name" value="FANCL_C"/>
</dbReference>
<comment type="caution">
    <text evidence="4">The sequence shown here is derived from an EMBL/GenBank/DDBJ whole genome shotgun (WGS) entry which is preliminary data.</text>
</comment>
<dbReference type="Proteomes" id="UP001530377">
    <property type="component" value="Unassembled WGS sequence"/>
</dbReference>
<reference evidence="4 5" key="1">
    <citation type="submission" date="2024-10" db="EMBL/GenBank/DDBJ databases">
        <title>Updated reference genomes for cyclostephanoid diatoms.</title>
        <authorList>
            <person name="Roberts W.R."/>
            <person name="Alverson A.J."/>
        </authorList>
    </citation>
    <scope>NUCLEOTIDE SEQUENCE [LARGE SCALE GENOMIC DNA]</scope>
    <source>
        <strain evidence="4 5">AJA228-03</strain>
    </source>
</reference>
<dbReference type="PANTHER" id="PTHR13206">
    <property type="entry name" value="UBIQUITIN LIGASE PROTEIN PHF9 FANCONI ANEMIA GROUP L PROTEIN"/>
    <property type="match status" value="1"/>
</dbReference>
<dbReference type="Gene3D" id="3.30.40.10">
    <property type="entry name" value="Zinc/RING finger domain, C3HC4 (zinc finger)"/>
    <property type="match status" value="1"/>
</dbReference>
<dbReference type="PANTHER" id="PTHR13206:SF0">
    <property type="entry name" value="E3 UBIQUITIN-PROTEIN LIGASE FANCL"/>
    <property type="match status" value="1"/>
</dbReference>
<evidence type="ECO:0000256" key="1">
    <source>
        <dbReference type="SAM" id="MobiDB-lite"/>
    </source>
</evidence>
<feature type="compositionally biased region" description="Low complexity" evidence="1">
    <location>
        <begin position="191"/>
        <end position="219"/>
    </location>
</feature>
<dbReference type="Pfam" id="PF18891">
    <property type="entry name" value="FANCL_d3"/>
    <property type="match status" value="1"/>
</dbReference>
<dbReference type="CDD" id="cd16490">
    <property type="entry name" value="RING-CH-C4HC3_FANCL"/>
    <property type="match status" value="1"/>
</dbReference>